<evidence type="ECO:0000256" key="8">
    <source>
        <dbReference type="ARBA" id="ARBA00022884"/>
    </source>
</evidence>
<feature type="domain" description="CCA-adding enzyme C-terminal" evidence="12">
    <location>
        <begin position="244"/>
        <end position="407"/>
    </location>
</feature>
<sequence>MAKQSEVILQTLHAHGFEAYWVGGCVRDELMGRAVHDMDLTTSAHPEEIIRLFEHTIPTGIQHGTITVMMEGQPFEVTTYRVEGTYIDHRRPDEVTFVKDIKEDLQRRDFTMNAIARDLDGTYIDPFDGLMDTRRGKIRCVGNPLERFDEDALRMVRCVRFASVFGYSIAKNTWKGLCTQRSHLQYIAMERIRVEIEKVMSGEDPLRGFELLNRSRLLEFAKVPVLCSRFDSELLSRIHELSAESVHLRWGLLLYAGNFNGNEARTYLKKWTFSNQKKDDISSLIDIDEQVRFLFETNNLISLDDSQRLSWISIVLQSGLATAKGWLEIQGVIPEHRRVVSTYDLTILAVWTSQMRIHHLKQLVVSGGDIMQTLKMPSGPWLREMLQHLLLVVSAGIVENTKESLMDEMKRVNKNHG</sequence>
<dbReference type="KEGG" id="pcx:LPB68_03265"/>
<keyword evidence="14" id="KW-1185">Reference proteome</keyword>
<feature type="domain" description="tRNA nucleotidyltransferase/poly(A) polymerase RNA and SrmB- binding" evidence="11">
    <location>
        <begin position="166"/>
        <end position="220"/>
    </location>
</feature>
<dbReference type="PANTHER" id="PTHR46173">
    <property type="entry name" value="CCA TRNA NUCLEOTIDYLTRANSFERASE 1, MITOCHONDRIAL"/>
    <property type="match status" value="1"/>
</dbReference>
<evidence type="ECO:0000259" key="10">
    <source>
        <dbReference type="Pfam" id="PF01743"/>
    </source>
</evidence>
<dbReference type="InterPro" id="IPR043519">
    <property type="entry name" value="NT_sf"/>
</dbReference>
<dbReference type="GO" id="GO:0016779">
    <property type="term" value="F:nucleotidyltransferase activity"/>
    <property type="evidence" value="ECO:0007669"/>
    <property type="project" value="UniProtKB-KW"/>
</dbReference>
<keyword evidence="6" id="KW-0547">Nucleotide-binding</keyword>
<evidence type="ECO:0000259" key="11">
    <source>
        <dbReference type="Pfam" id="PF12627"/>
    </source>
</evidence>
<dbReference type="Gene3D" id="1.10.3090.10">
    <property type="entry name" value="cca-adding enzyme, domain 2"/>
    <property type="match status" value="1"/>
</dbReference>
<dbReference type="InterPro" id="IPR050264">
    <property type="entry name" value="Bact_CCA-adding_enz_type3_sf"/>
</dbReference>
<evidence type="ECO:0000313" key="14">
    <source>
        <dbReference type="Proteomes" id="UP000077134"/>
    </source>
</evidence>
<reference evidence="13 14" key="1">
    <citation type="submission" date="2016-02" db="EMBL/GenBank/DDBJ databases">
        <title>Paenibacillus sp. LPB0068, isolated from Crassostrea gigas.</title>
        <authorList>
            <person name="Shin S.-K."/>
            <person name="Yi H."/>
        </authorList>
    </citation>
    <scope>NUCLEOTIDE SEQUENCE [LARGE SCALE GENOMIC DNA]</scope>
    <source>
        <strain evidence="13 14">LPB0068</strain>
    </source>
</reference>
<accession>A0A167DXP1</accession>
<dbReference type="InterPro" id="IPR002646">
    <property type="entry name" value="PolA_pol_head_dom"/>
</dbReference>
<dbReference type="CDD" id="cd05398">
    <property type="entry name" value="NT_ClassII-CCAase"/>
    <property type="match status" value="1"/>
</dbReference>
<dbReference type="Proteomes" id="UP000077134">
    <property type="component" value="Unassembled WGS sequence"/>
</dbReference>
<dbReference type="Pfam" id="PF01743">
    <property type="entry name" value="PolyA_pol"/>
    <property type="match status" value="1"/>
</dbReference>
<evidence type="ECO:0000256" key="2">
    <source>
        <dbReference type="ARBA" id="ARBA00022679"/>
    </source>
</evidence>
<keyword evidence="4" id="KW-0548">Nucleotidyltransferase</keyword>
<evidence type="ECO:0000256" key="4">
    <source>
        <dbReference type="ARBA" id="ARBA00022695"/>
    </source>
</evidence>
<dbReference type="Gene3D" id="1.10.246.80">
    <property type="match status" value="1"/>
</dbReference>
<dbReference type="NCBIfam" id="NF009814">
    <property type="entry name" value="PRK13299.1"/>
    <property type="match status" value="1"/>
</dbReference>
<keyword evidence="3" id="KW-0819">tRNA processing</keyword>
<evidence type="ECO:0000256" key="1">
    <source>
        <dbReference type="ARBA" id="ARBA00001946"/>
    </source>
</evidence>
<keyword evidence="5" id="KW-0479">Metal-binding</keyword>
<feature type="domain" description="Poly A polymerase head" evidence="10">
    <location>
        <begin position="19"/>
        <end position="139"/>
    </location>
</feature>
<dbReference type="GO" id="GO:0000049">
    <property type="term" value="F:tRNA binding"/>
    <property type="evidence" value="ECO:0007669"/>
    <property type="project" value="TreeGrafter"/>
</dbReference>
<evidence type="ECO:0000256" key="3">
    <source>
        <dbReference type="ARBA" id="ARBA00022694"/>
    </source>
</evidence>
<dbReference type="GO" id="GO:0046872">
    <property type="term" value="F:metal ion binding"/>
    <property type="evidence" value="ECO:0007669"/>
    <property type="project" value="UniProtKB-KW"/>
</dbReference>
<dbReference type="PANTHER" id="PTHR46173:SF1">
    <property type="entry name" value="CCA TRNA NUCLEOTIDYLTRANSFERASE 1, MITOCHONDRIAL"/>
    <property type="match status" value="1"/>
</dbReference>
<dbReference type="SUPFAM" id="SSF81301">
    <property type="entry name" value="Nucleotidyltransferase"/>
    <property type="match status" value="1"/>
</dbReference>
<dbReference type="Pfam" id="PF13735">
    <property type="entry name" value="tRNA_NucTran2_2"/>
    <property type="match status" value="1"/>
</dbReference>
<name>A0A167DXP1_9BACL</name>
<proteinExistence type="inferred from homology"/>
<comment type="caution">
    <text evidence="13">The sequence shown here is derived from an EMBL/GenBank/DDBJ whole genome shotgun (WGS) entry which is preliminary data.</text>
</comment>
<keyword evidence="7" id="KW-0460">Magnesium</keyword>
<evidence type="ECO:0000256" key="5">
    <source>
        <dbReference type="ARBA" id="ARBA00022723"/>
    </source>
</evidence>
<evidence type="ECO:0000256" key="6">
    <source>
        <dbReference type="ARBA" id="ARBA00022741"/>
    </source>
</evidence>
<keyword evidence="2 9" id="KW-0808">Transferase</keyword>
<evidence type="ECO:0000256" key="9">
    <source>
        <dbReference type="RuleBase" id="RU003953"/>
    </source>
</evidence>
<dbReference type="SUPFAM" id="SSF81891">
    <property type="entry name" value="Poly A polymerase C-terminal region-like"/>
    <property type="match status" value="1"/>
</dbReference>
<dbReference type="GO" id="GO:0008033">
    <property type="term" value="P:tRNA processing"/>
    <property type="evidence" value="ECO:0007669"/>
    <property type="project" value="UniProtKB-KW"/>
</dbReference>
<dbReference type="GO" id="GO:0000166">
    <property type="term" value="F:nucleotide binding"/>
    <property type="evidence" value="ECO:0007669"/>
    <property type="project" value="UniProtKB-KW"/>
</dbReference>
<dbReference type="InterPro" id="IPR032828">
    <property type="entry name" value="PolyA_RNA-bd"/>
</dbReference>
<dbReference type="InterPro" id="IPR032810">
    <property type="entry name" value="CCA-adding_enz_C"/>
</dbReference>
<evidence type="ECO:0000256" key="7">
    <source>
        <dbReference type="ARBA" id="ARBA00022842"/>
    </source>
</evidence>
<dbReference type="STRING" id="1763538.LPB68_03265"/>
<comment type="similarity">
    <text evidence="9">Belongs to the tRNA nucleotidyltransferase/poly(A) polymerase family.</text>
</comment>
<comment type="cofactor">
    <cofactor evidence="1">
        <name>Mg(2+)</name>
        <dbReference type="ChEBI" id="CHEBI:18420"/>
    </cofactor>
</comment>
<evidence type="ECO:0000313" key="13">
    <source>
        <dbReference type="EMBL" id="OAB74898.1"/>
    </source>
</evidence>
<dbReference type="OrthoDB" id="9805698at2"/>
<dbReference type="Pfam" id="PF12627">
    <property type="entry name" value="PolyA_pol_RNAbd"/>
    <property type="match status" value="1"/>
</dbReference>
<gene>
    <name evidence="13" type="ORF">PNBC_10695</name>
</gene>
<dbReference type="AlphaFoldDB" id="A0A167DXP1"/>
<evidence type="ECO:0008006" key="15">
    <source>
        <dbReference type="Google" id="ProtNLM"/>
    </source>
</evidence>
<dbReference type="EMBL" id="LSFN01000014">
    <property type="protein sequence ID" value="OAB74898.1"/>
    <property type="molecule type" value="Genomic_DNA"/>
</dbReference>
<evidence type="ECO:0000259" key="12">
    <source>
        <dbReference type="Pfam" id="PF13735"/>
    </source>
</evidence>
<keyword evidence="8 9" id="KW-0694">RNA-binding</keyword>
<dbReference type="Gene3D" id="3.30.460.10">
    <property type="entry name" value="Beta Polymerase, domain 2"/>
    <property type="match status" value="1"/>
</dbReference>
<organism evidence="13 14">
    <name type="scientific">Paenibacillus crassostreae</name>
    <dbReference type="NCBI Taxonomy" id="1763538"/>
    <lineage>
        <taxon>Bacteria</taxon>
        <taxon>Bacillati</taxon>
        <taxon>Bacillota</taxon>
        <taxon>Bacilli</taxon>
        <taxon>Bacillales</taxon>
        <taxon>Paenibacillaceae</taxon>
        <taxon>Paenibacillus</taxon>
    </lineage>
</organism>
<protein>
    <recommendedName>
        <fullName evidence="15">CCA tRNA nucleotidyltransferase</fullName>
    </recommendedName>
</protein>